<dbReference type="CDD" id="cd01948">
    <property type="entry name" value="EAL"/>
    <property type="match status" value="1"/>
</dbReference>
<dbReference type="PROSITE" id="PS50883">
    <property type="entry name" value="EAL"/>
    <property type="match status" value="1"/>
</dbReference>
<protein>
    <submittedName>
        <fullName evidence="3">EAL domain protein</fullName>
    </submittedName>
</protein>
<dbReference type="SMART" id="SM00052">
    <property type="entry name" value="EAL"/>
    <property type="match status" value="1"/>
</dbReference>
<name>A0A4Q0T5K4_9BACT</name>
<sequence length="152" mass="17173">MERLIFEITETERVKDKAHLRSIVEEYRRQGFKVALDDFGSGYSELNMLADLQIDYLKLDIDLVKKVHKRPSALLIVKSIVALTKALGMEMLAEGVETLEEFETLRDCGVRLMQGYFFAKPAFETLPPVTWPEKSSTQGVESSASQVDSRAA</sequence>
<feature type="region of interest" description="Disordered" evidence="1">
    <location>
        <begin position="132"/>
        <end position="152"/>
    </location>
</feature>
<evidence type="ECO:0000313" key="3">
    <source>
        <dbReference type="EMBL" id="RXH58232.1"/>
    </source>
</evidence>
<comment type="caution">
    <text evidence="3">The sequence shown here is derived from an EMBL/GenBank/DDBJ whole genome shotgun (WGS) entry which is preliminary data.</text>
</comment>
<dbReference type="EMBL" id="RDSM01000001">
    <property type="protein sequence ID" value="RXH58232.1"/>
    <property type="molecule type" value="Genomic_DNA"/>
</dbReference>
<evidence type="ECO:0000313" key="4">
    <source>
        <dbReference type="Proteomes" id="UP000289437"/>
    </source>
</evidence>
<organism evidence="3 4">
    <name type="scientific">Granulicella sibirica</name>
    <dbReference type="NCBI Taxonomy" id="2479048"/>
    <lineage>
        <taxon>Bacteria</taxon>
        <taxon>Pseudomonadati</taxon>
        <taxon>Acidobacteriota</taxon>
        <taxon>Terriglobia</taxon>
        <taxon>Terriglobales</taxon>
        <taxon>Acidobacteriaceae</taxon>
        <taxon>Granulicella</taxon>
    </lineage>
</organism>
<dbReference type="PANTHER" id="PTHR33121">
    <property type="entry name" value="CYCLIC DI-GMP PHOSPHODIESTERASE PDEF"/>
    <property type="match status" value="1"/>
</dbReference>
<dbReference type="PANTHER" id="PTHR33121:SF15">
    <property type="entry name" value="BLUE LIGHT- AND TEMPERATURE-REGULATED ANTIREPRESSOR BLUF"/>
    <property type="match status" value="1"/>
</dbReference>
<reference evidence="3 4" key="1">
    <citation type="submission" date="2018-11" db="EMBL/GenBank/DDBJ databases">
        <authorList>
            <person name="Mardanov A.V."/>
            <person name="Ravin N.V."/>
            <person name="Dedysh S.N."/>
        </authorList>
    </citation>
    <scope>NUCLEOTIDE SEQUENCE [LARGE SCALE GENOMIC DNA]</scope>
    <source>
        <strain evidence="3 4">AF10</strain>
    </source>
</reference>
<keyword evidence="4" id="KW-1185">Reference proteome</keyword>
<evidence type="ECO:0000259" key="2">
    <source>
        <dbReference type="PROSITE" id="PS50883"/>
    </source>
</evidence>
<feature type="domain" description="EAL" evidence="2">
    <location>
        <begin position="1"/>
        <end position="135"/>
    </location>
</feature>
<evidence type="ECO:0000256" key="1">
    <source>
        <dbReference type="SAM" id="MobiDB-lite"/>
    </source>
</evidence>
<gene>
    <name evidence="3" type="ORF">GRAN_1542</name>
</gene>
<dbReference type="AlphaFoldDB" id="A0A4Q0T5K4"/>
<dbReference type="SUPFAM" id="SSF141868">
    <property type="entry name" value="EAL domain-like"/>
    <property type="match status" value="1"/>
</dbReference>
<proteinExistence type="predicted"/>
<dbReference type="Proteomes" id="UP000289437">
    <property type="component" value="Unassembled WGS sequence"/>
</dbReference>
<feature type="compositionally biased region" description="Polar residues" evidence="1">
    <location>
        <begin position="133"/>
        <end position="152"/>
    </location>
</feature>
<accession>A0A4Q0T5K4</accession>
<dbReference type="Gene3D" id="3.20.20.450">
    <property type="entry name" value="EAL domain"/>
    <property type="match status" value="1"/>
</dbReference>
<dbReference type="Pfam" id="PF00563">
    <property type="entry name" value="EAL"/>
    <property type="match status" value="1"/>
</dbReference>
<dbReference type="InterPro" id="IPR050706">
    <property type="entry name" value="Cyclic-di-GMP_PDE-like"/>
</dbReference>
<dbReference type="InterPro" id="IPR035919">
    <property type="entry name" value="EAL_sf"/>
</dbReference>
<dbReference type="InterPro" id="IPR001633">
    <property type="entry name" value="EAL_dom"/>
</dbReference>
<reference evidence="4" key="2">
    <citation type="submission" date="2019-02" db="EMBL/GenBank/DDBJ databases">
        <title>Granulicella sibirica sp. nov., a psychrotolerant acidobacterium isolated from an organic soil layer in forested tundra, West Siberia.</title>
        <authorList>
            <person name="Oshkin I.Y."/>
            <person name="Kulichevskaya I.S."/>
            <person name="Rijpstra W.I.C."/>
            <person name="Sinninghe Damste J.S."/>
            <person name="Rakitin A.L."/>
            <person name="Ravin N.V."/>
            <person name="Dedysh S.N."/>
        </authorList>
    </citation>
    <scope>NUCLEOTIDE SEQUENCE [LARGE SCALE GENOMIC DNA]</scope>
    <source>
        <strain evidence="4">AF10</strain>
    </source>
</reference>
<dbReference type="GO" id="GO:0071111">
    <property type="term" value="F:cyclic-guanylate-specific phosphodiesterase activity"/>
    <property type="evidence" value="ECO:0007669"/>
    <property type="project" value="InterPro"/>
</dbReference>